<dbReference type="InterPro" id="IPR012863">
    <property type="entry name" value="DUF1636"/>
</dbReference>
<name>A0A2T9YKJ9_9FUNG</name>
<dbReference type="Pfam" id="PF07845">
    <property type="entry name" value="DUF1636"/>
    <property type="match status" value="1"/>
</dbReference>
<dbReference type="EMBL" id="MBFT01000343">
    <property type="protein sequence ID" value="PVU92857.1"/>
    <property type="molecule type" value="Genomic_DNA"/>
</dbReference>
<comment type="caution">
    <text evidence="2">The sequence shown here is derived from an EMBL/GenBank/DDBJ whole genome shotgun (WGS) entry which is preliminary data.</text>
</comment>
<keyword evidence="3" id="KW-1185">Reference proteome</keyword>
<accession>A0A2T9YKJ9</accession>
<evidence type="ECO:0000313" key="2">
    <source>
        <dbReference type="EMBL" id="PVU92857.1"/>
    </source>
</evidence>
<evidence type="ECO:0000313" key="3">
    <source>
        <dbReference type="Proteomes" id="UP000245699"/>
    </source>
</evidence>
<feature type="region of interest" description="Disordered" evidence="1">
    <location>
        <begin position="53"/>
        <end position="90"/>
    </location>
</feature>
<evidence type="ECO:0000256" key="1">
    <source>
        <dbReference type="SAM" id="MobiDB-lite"/>
    </source>
</evidence>
<proteinExistence type="predicted"/>
<dbReference type="AlphaFoldDB" id="A0A2T9YKJ9"/>
<gene>
    <name evidence="2" type="ORF">BB559_003556</name>
</gene>
<sequence>MISKTKSRVTIQFIEETNDAALLLKLKKLANPKSLQKNTIESKLEKPIKKEIKEERSSSLETSIKNKNIDEIKDPENIKESTQQQPKPENNAGRHMIYVCTKCQRQESKCGYGYYCRLEPNSNADIGDIEDLISPLVAMQSEDGKRKKSGRVLYEGLSSLLKQQERIKKLSTRSGVARKNRPSISGNRSSEKIGFGCENSIEPFIQIVPVDCLGTCSRGNVIAFSSENKYSYQFGDINEVDEEDLSSILEFASTYMESEDGFTKTKTRPSKLKNNLLSRIPPLSNNFRNLAQP</sequence>
<organism evidence="2 3">
    <name type="scientific">Furculomyces boomerangus</name>
    <dbReference type="NCBI Taxonomy" id="61424"/>
    <lineage>
        <taxon>Eukaryota</taxon>
        <taxon>Fungi</taxon>
        <taxon>Fungi incertae sedis</taxon>
        <taxon>Zoopagomycota</taxon>
        <taxon>Kickxellomycotina</taxon>
        <taxon>Harpellomycetes</taxon>
        <taxon>Harpellales</taxon>
        <taxon>Harpellaceae</taxon>
        <taxon>Furculomyces</taxon>
    </lineage>
</organism>
<protein>
    <submittedName>
        <fullName evidence="2">Uncharacterized protein</fullName>
    </submittedName>
</protein>
<dbReference type="Proteomes" id="UP000245699">
    <property type="component" value="Unassembled WGS sequence"/>
</dbReference>
<reference evidence="2 3" key="1">
    <citation type="journal article" date="2018" name="MBio">
        <title>Comparative Genomics Reveals the Core Gene Toolbox for the Fungus-Insect Symbiosis.</title>
        <authorList>
            <person name="Wang Y."/>
            <person name="Stata M."/>
            <person name="Wang W."/>
            <person name="Stajich J.E."/>
            <person name="White M.M."/>
            <person name="Moncalvo J.M."/>
        </authorList>
    </citation>
    <scope>NUCLEOTIDE SEQUENCE [LARGE SCALE GENOMIC DNA]</scope>
    <source>
        <strain evidence="2 3">AUS-77-4</strain>
    </source>
</reference>
<dbReference type="OrthoDB" id="5589413at2759"/>
<feature type="compositionally biased region" description="Basic and acidic residues" evidence="1">
    <location>
        <begin position="67"/>
        <end position="79"/>
    </location>
</feature>